<proteinExistence type="predicted"/>
<protein>
    <submittedName>
        <fullName evidence="1">Uncharacterized protein</fullName>
    </submittedName>
</protein>
<name>A0A9Q0K6R6_9MAGN</name>
<reference evidence="1" key="1">
    <citation type="journal article" date="2023" name="Plant J.">
        <title>The genome of the king protea, Protea cynaroides.</title>
        <authorList>
            <person name="Chang J."/>
            <person name="Duong T.A."/>
            <person name="Schoeman C."/>
            <person name="Ma X."/>
            <person name="Roodt D."/>
            <person name="Barker N."/>
            <person name="Li Z."/>
            <person name="Van de Peer Y."/>
            <person name="Mizrachi E."/>
        </authorList>
    </citation>
    <scope>NUCLEOTIDE SEQUENCE</scope>
    <source>
        <tissue evidence="1">Young leaves</tissue>
    </source>
</reference>
<gene>
    <name evidence="1" type="ORF">NE237_024369</name>
</gene>
<dbReference type="Proteomes" id="UP001141806">
    <property type="component" value="Unassembled WGS sequence"/>
</dbReference>
<sequence>MQAVLSTAPPLITIVIAELPVSPTHQHHHRLPLFLTCRHYPEQPNQFTTPTAVEPQQIKPSSPSLLPSTVPIECSAPTPIGEPQQTFAMTQVTIVTNGAIFTSSVLGATGGFANDRSATLPCNDRCSRAF</sequence>
<organism evidence="1 2">
    <name type="scientific">Protea cynaroides</name>
    <dbReference type="NCBI Taxonomy" id="273540"/>
    <lineage>
        <taxon>Eukaryota</taxon>
        <taxon>Viridiplantae</taxon>
        <taxon>Streptophyta</taxon>
        <taxon>Embryophyta</taxon>
        <taxon>Tracheophyta</taxon>
        <taxon>Spermatophyta</taxon>
        <taxon>Magnoliopsida</taxon>
        <taxon>Proteales</taxon>
        <taxon>Proteaceae</taxon>
        <taxon>Protea</taxon>
    </lineage>
</organism>
<dbReference type="EMBL" id="JAMYWD010000008">
    <property type="protein sequence ID" value="KAJ4964430.1"/>
    <property type="molecule type" value="Genomic_DNA"/>
</dbReference>
<accession>A0A9Q0K6R6</accession>
<evidence type="ECO:0000313" key="2">
    <source>
        <dbReference type="Proteomes" id="UP001141806"/>
    </source>
</evidence>
<comment type="caution">
    <text evidence="1">The sequence shown here is derived from an EMBL/GenBank/DDBJ whole genome shotgun (WGS) entry which is preliminary data.</text>
</comment>
<evidence type="ECO:0000313" key="1">
    <source>
        <dbReference type="EMBL" id="KAJ4964430.1"/>
    </source>
</evidence>
<dbReference type="AlphaFoldDB" id="A0A9Q0K6R6"/>
<keyword evidence="2" id="KW-1185">Reference proteome</keyword>